<dbReference type="EMBL" id="NPIA01000001">
    <property type="protein sequence ID" value="OZM58466.1"/>
    <property type="molecule type" value="Genomic_DNA"/>
</dbReference>
<evidence type="ECO:0000313" key="3">
    <source>
        <dbReference type="Proteomes" id="UP000217083"/>
    </source>
</evidence>
<reference evidence="3" key="1">
    <citation type="submission" date="2017-08" db="EMBL/GenBank/DDBJ databases">
        <authorList>
            <person name="Huang Z."/>
        </authorList>
    </citation>
    <scope>NUCLEOTIDE SEQUENCE [LARGE SCALE GENOMIC DNA]</scope>
    <source>
        <strain evidence="3">SA5d-4</strain>
    </source>
</reference>
<evidence type="ECO:0000256" key="1">
    <source>
        <dbReference type="SAM" id="Phobius"/>
    </source>
</evidence>
<accession>A0A263BZ70</accession>
<keyword evidence="1" id="KW-1133">Transmembrane helix</keyword>
<name>A0A263BZ70_9BACI</name>
<evidence type="ECO:0000313" key="2">
    <source>
        <dbReference type="EMBL" id="OZM58466.1"/>
    </source>
</evidence>
<dbReference type="RefSeq" id="WP_094921400.1">
    <property type="nucleotide sequence ID" value="NZ_NPIA01000001.1"/>
</dbReference>
<keyword evidence="3" id="KW-1185">Reference proteome</keyword>
<keyword evidence="1" id="KW-0812">Transmembrane</keyword>
<proteinExistence type="predicted"/>
<sequence>MKIYFYSVIVILSIGGLIGIWSEAQTSGGFNGAAYFSLTVPCIVLFISFITTNTKSNYKKIIGTSCIKLFVTSEILFALGKVHYSGWERYKVVMTLKGTLIDHSIFLIILFIIFLTISLPYVYFKKKLAK</sequence>
<organism evidence="2 3">
    <name type="scientific">Lottiidibacillus patelloidae</name>
    <dbReference type="NCBI Taxonomy" id="2670334"/>
    <lineage>
        <taxon>Bacteria</taxon>
        <taxon>Bacillati</taxon>
        <taxon>Bacillota</taxon>
        <taxon>Bacilli</taxon>
        <taxon>Bacillales</taxon>
        <taxon>Bacillaceae</taxon>
        <taxon>Lottiidibacillus</taxon>
    </lineage>
</organism>
<comment type="caution">
    <text evidence="2">The sequence shown here is derived from an EMBL/GenBank/DDBJ whole genome shotgun (WGS) entry which is preliminary data.</text>
</comment>
<feature type="transmembrane region" description="Helical" evidence="1">
    <location>
        <begin position="5"/>
        <end position="22"/>
    </location>
</feature>
<keyword evidence="1" id="KW-0472">Membrane</keyword>
<feature type="transmembrane region" description="Helical" evidence="1">
    <location>
        <begin position="104"/>
        <end position="124"/>
    </location>
</feature>
<gene>
    <name evidence="2" type="ORF">CIB95_02545</name>
</gene>
<reference evidence="2 3" key="2">
    <citation type="submission" date="2017-09" db="EMBL/GenBank/DDBJ databases">
        <title>Bacillus patelloidae sp. nov., isolated from the intestinal tract of a marine limpet.</title>
        <authorList>
            <person name="Liu R."/>
            <person name="Dong C."/>
            <person name="Shao Z."/>
        </authorList>
    </citation>
    <scope>NUCLEOTIDE SEQUENCE [LARGE SCALE GENOMIC DNA]</scope>
    <source>
        <strain evidence="2 3">SA5d-4</strain>
    </source>
</reference>
<protein>
    <submittedName>
        <fullName evidence="2">Uncharacterized protein</fullName>
    </submittedName>
</protein>
<feature type="transmembrane region" description="Helical" evidence="1">
    <location>
        <begin position="34"/>
        <end position="54"/>
    </location>
</feature>
<dbReference type="AlphaFoldDB" id="A0A263BZ70"/>
<dbReference type="Proteomes" id="UP000217083">
    <property type="component" value="Unassembled WGS sequence"/>
</dbReference>
<feature type="transmembrane region" description="Helical" evidence="1">
    <location>
        <begin position="66"/>
        <end position="84"/>
    </location>
</feature>